<keyword evidence="2" id="KW-1185">Reference proteome</keyword>
<protein>
    <submittedName>
        <fullName evidence="1">Uncharacterized protein</fullName>
    </submittedName>
</protein>
<accession>A0A847RWF0</accession>
<dbReference type="RefSeq" id="WP_168875763.1">
    <property type="nucleotide sequence ID" value="NZ_JABAIM010000001.1"/>
</dbReference>
<dbReference type="SUPFAM" id="SSF63825">
    <property type="entry name" value="YWTD domain"/>
    <property type="match status" value="1"/>
</dbReference>
<name>A0A847RWF0_9NEIS</name>
<comment type="caution">
    <text evidence="1">The sequence shown here is derived from an EMBL/GenBank/DDBJ whole genome shotgun (WGS) entry which is preliminary data.</text>
</comment>
<dbReference type="EMBL" id="JABAIM010000001">
    <property type="protein sequence ID" value="NLR74131.1"/>
    <property type="molecule type" value="Genomic_DNA"/>
</dbReference>
<evidence type="ECO:0000313" key="1">
    <source>
        <dbReference type="EMBL" id="NLR74131.1"/>
    </source>
</evidence>
<gene>
    <name evidence="1" type="ORF">HF682_03060</name>
</gene>
<dbReference type="AlphaFoldDB" id="A0A847RWF0"/>
<proteinExistence type="predicted"/>
<reference evidence="1 2" key="1">
    <citation type="submission" date="2020-04" db="EMBL/GenBank/DDBJ databases">
        <title>Draft genome of Leeia sp. IMCC25680.</title>
        <authorList>
            <person name="Song J."/>
            <person name="Cho J.-C."/>
        </authorList>
    </citation>
    <scope>NUCLEOTIDE SEQUENCE [LARGE SCALE GENOMIC DNA]</scope>
    <source>
        <strain evidence="1 2">IMCC25680</strain>
    </source>
</reference>
<organism evidence="1 2">
    <name type="scientific">Leeia aquatica</name>
    <dbReference type="NCBI Taxonomy" id="2725557"/>
    <lineage>
        <taxon>Bacteria</taxon>
        <taxon>Pseudomonadati</taxon>
        <taxon>Pseudomonadota</taxon>
        <taxon>Betaproteobacteria</taxon>
        <taxon>Neisseriales</taxon>
        <taxon>Leeiaceae</taxon>
        <taxon>Leeia</taxon>
    </lineage>
</organism>
<evidence type="ECO:0000313" key="2">
    <source>
        <dbReference type="Proteomes" id="UP000587991"/>
    </source>
</evidence>
<sequence>MLLGLITLVAVHIAQADEALSFGPAIRAELPRETLKVLPLLPLEPPKALAVGAEVLVISGYKPGEVDRQKHPVQVRVDRPGSRVLLILVGGKQTRWQLTATPQTTVVGILVSGFEPQTLSTSVPTLAYRVALGEPREIDSPEFGKLMSQLNALFGITKVDVFQGHGTLPPDICITQLDPPSAALTQAGPQPQKPDSNFVFSLITKDFIRVNWSLTGPQESVKKAYYDRSLLVLSDSGRALYRMDYSGDFLEIIDLPEERSTLVHLPPDFPEFSHPRDIAYDSKREIVSIVTWGGHGYWYRYDAKNRKWLDYQSLQGVDLASLTYDRKLDRYVALEERGDGLFLIAAESGDVVKRKVQSRLEGRGRITRESGLSLFSINDKLWIAPNGDDIALVYVNAGKVKRIWHYNVKTDKVVMTY</sequence>
<dbReference type="Proteomes" id="UP000587991">
    <property type="component" value="Unassembled WGS sequence"/>
</dbReference>